<proteinExistence type="predicted"/>
<dbReference type="InterPro" id="IPR002126">
    <property type="entry name" value="Cadherin-like_dom"/>
</dbReference>
<dbReference type="Gene3D" id="2.160.20.110">
    <property type="match status" value="1"/>
</dbReference>
<dbReference type="NCBIfam" id="TIGR04213">
    <property type="entry name" value="PGF_pre_PGF"/>
    <property type="match status" value="1"/>
</dbReference>
<feature type="region of interest" description="Disordered" evidence="1">
    <location>
        <begin position="750"/>
        <end position="796"/>
    </location>
</feature>
<dbReference type="PATRIC" id="fig|35746.4.peg.3559"/>
<protein>
    <submittedName>
        <fullName evidence="3">Peptidase M26</fullName>
    </submittedName>
</protein>
<dbReference type="GO" id="GO:0007156">
    <property type="term" value="P:homophilic cell adhesion via plasma membrane adhesion molecules"/>
    <property type="evidence" value="ECO:0007669"/>
    <property type="project" value="InterPro"/>
</dbReference>
<keyword evidence="3" id="KW-0614">Plasmid</keyword>
<geneLocation type="plasmid" evidence="3 4">
    <name>pHG1</name>
</geneLocation>
<organism evidence="3 4">
    <name type="scientific">Haloferax gibbonsii</name>
    <dbReference type="NCBI Taxonomy" id="35746"/>
    <lineage>
        <taxon>Archaea</taxon>
        <taxon>Methanobacteriati</taxon>
        <taxon>Methanobacteriota</taxon>
        <taxon>Stenosarchaea group</taxon>
        <taxon>Halobacteria</taxon>
        <taxon>Halobacteriales</taxon>
        <taxon>Haloferacaceae</taxon>
        <taxon>Haloferax</taxon>
    </lineage>
</organism>
<dbReference type="Proteomes" id="UP000066124">
    <property type="component" value="Plasmid pHG1"/>
</dbReference>
<dbReference type="InterPro" id="IPR026453">
    <property type="entry name" value="PGF_pre_PGF"/>
</dbReference>
<feature type="domain" description="Cadherin" evidence="2">
    <location>
        <begin position="537"/>
        <end position="639"/>
    </location>
</feature>
<dbReference type="EMBL" id="CP011948">
    <property type="protein sequence ID" value="AKU09376.1"/>
    <property type="molecule type" value="Genomic_DNA"/>
</dbReference>
<name>A0A0K1IY33_HALGI</name>
<evidence type="ECO:0000313" key="4">
    <source>
        <dbReference type="Proteomes" id="UP000066124"/>
    </source>
</evidence>
<reference evidence="4" key="1">
    <citation type="journal article" date="2015" name="J. Biotechnol.">
        <title>Complete genome sequence of Haloferax gibbonsii strain ARA6, a potential producer of polyhydroxyalkanoates and halocins isolated from Araruama, Rio de Janeiro, Brasil.</title>
        <authorList>
            <person name="Pinto L.H."/>
            <person name="D'Alincourt Carvalho-Assef A.P."/>
            <person name="Vieira R.P."/>
            <person name="Clementino M.M."/>
            <person name="Albano R.M."/>
        </authorList>
    </citation>
    <scope>NUCLEOTIDE SEQUENCE [LARGE SCALE GENOMIC DNA]</scope>
    <source>
        <strain evidence="4">ARA6</strain>
        <plasmid evidence="4">Plasmid pHG1</plasmid>
    </source>
</reference>
<evidence type="ECO:0000256" key="1">
    <source>
        <dbReference type="SAM" id="MobiDB-lite"/>
    </source>
</evidence>
<dbReference type="GeneID" id="25247566"/>
<dbReference type="CDD" id="cd11304">
    <property type="entry name" value="Cadherin_repeat"/>
    <property type="match status" value="1"/>
</dbReference>
<dbReference type="SUPFAM" id="SSF49313">
    <property type="entry name" value="Cadherin-like"/>
    <property type="match status" value="1"/>
</dbReference>
<dbReference type="InterPro" id="IPR015919">
    <property type="entry name" value="Cadherin-like_sf"/>
</dbReference>
<dbReference type="Gene3D" id="2.60.40.60">
    <property type="entry name" value="Cadherins"/>
    <property type="match status" value="1"/>
</dbReference>
<feature type="compositionally biased region" description="Low complexity" evidence="1">
    <location>
        <begin position="945"/>
        <end position="974"/>
    </location>
</feature>
<feature type="compositionally biased region" description="Low complexity" evidence="1">
    <location>
        <begin position="758"/>
        <end position="768"/>
    </location>
</feature>
<feature type="region of interest" description="Disordered" evidence="1">
    <location>
        <begin position="945"/>
        <end position="976"/>
    </location>
</feature>
<dbReference type="RefSeq" id="WP_050460146.1">
    <property type="nucleotide sequence ID" value="NZ_CP011948.1"/>
</dbReference>
<dbReference type="PROSITE" id="PS50268">
    <property type="entry name" value="CADHERIN_2"/>
    <property type="match status" value="1"/>
</dbReference>
<dbReference type="GO" id="GO:0016020">
    <property type="term" value="C:membrane"/>
    <property type="evidence" value="ECO:0007669"/>
    <property type="project" value="InterPro"/>
</dbReference>
<evidence type="ECO:0000313" key="3">
    <source>
        <dbReference type="EMBL" id="AKU09376.1"/>
    </source>
</evidence>
<evidence type="ECO:0000259" key="2">
    <source>
        <dbReference type="PROSITE" id="PS50268"/>
    </source>
</evidence>
<accession>A0A0K1IY33</accession>
<sequence length="1010" mass="104452">MGTTGSRRVLVVITLLVVSLGVGVTVFSGAVAADMPDASQCSAISWTNQTISGQTYYEVDSLDKLQCIEDRGLENNYVLTRDINASETSTWDSSNGFDPIGNKSNEFMGTFDGDNHTISGLTINRGGAYSVGLFSEVGPGGTVRAVGLEGGFVTGARRVGQLAGFNNGTVEGSHATGEVTGRERVGGLVGRNDGTIRRSYANGDRSSADDWVGGLVGYNRGTVTRSFAARAVVGEGGGFDGASVGGLVGVTTGTIADSYATGAVSGSWYVGGVLGAYQMASGGTVQRSYATGALSIGDETQGIGGLVGGSAVSPVTVERAYWDVGTTNESSVNHGNGWDPITVTEVDGFGATVDTAPAPEMRGASAETNMTGLDFTNTWEMVEREETDAATDGYPILRGIDRTAQLRAQGIAKPVVESITRNDPDVQATTAERVNLTVTFSEPVTGVDADDFTLATTGTATTTNGDDDISVTGADSRYVVTVDTVSGTGDLRVDLVDDDSITDADGNALVEAGAAGSPDGSYTDGESFAVDNTGPSFASSENWTVAENTVIAADVNATDGNGNDTDIIYSLVGGVDRSAFNTNATTGTLSFDSAPDFENATDADGDNEYVVDVQAADEFGINTTETITVTVSDAAEPRLAPDNGSQTTREDTVLSIADGESADLLELGTATDAGHSLTVVNGTMFSDGRVLTLGSGANLTVYGNGSWTYDPNGQFESLDDGENTTDNFTYTVSDVDGDTARGTITVTIIGVDEPARRSGSSSSSSSSSDEPDVRVTVGDGGAEGTWRVDVSDPSTDKPVEILLGETSPDDAERDLSLTGLRMNVDDSSDFELDITTGDAGSDETEPSFTAETGSQSVGTIAVNHTIADEDVENVTFTVSLRKSRLADSDLDPDSVALYRDETTQWNRLPTTIVEETDAQYTLEATSPGLSTFVIGAAPVVNTTDTTVTTDKPTTTTEPNTTDTTVTTDEPATTAGDAPGFGVGLTVIAMLVSAFGVRRAGYRSKEDSDSP</sequence>
<dbReference type="AlphaFoldDB" id="A0A0K1IY33"/>
<dbReference type="Pfam" id="PF17963">
    <property type="entry name" value="Big_9"/>
    <property type="match status" value="1"/>
</dbReference>
<dbReference type="KEGG" id="hgi:ABY42_16405"/>
<dbReference type="GO" id="GO:0005509">
    <property type="term" value="F:calcium ion binding"/>
    <property type="evidence" value="ECO:0007669"/>
    <property type="project" value="InterPro"/>
</dbReference>
<gene>
    <name evidence="3" type="ORF">ABY42_16405</name>
</gene>